<evidence type="ECO:0000259" key="7">
    <source>
        <dbReference type="Pfam" id="PF08281"/>
    </source>
</evidence>
<name>A0A6V8SHH9_9CLOT</name>
<dbReference type="Gene3D" id="1.10.10.10">
    <property type="entry name" value="Winged helix-like DNA-binding domain superfamily/Winged helix DNA-binding domain"/>
    <property type="match status" value="1"/>
</dbReference>
<keyword evidence="3" id="KW-0731">Sigma factor</keyword>
<sequence>MKISEDNLVKELKNKNPKALDYLVANYSNLIFKVVISIVGSAKREEAMECVNDVLLKVWEKISYHDETKNKFSSWLIAVSKYNALDYKRKLIKIEEQYNIEDLMLADEKQVEEQILSNEGKQELLKVIDTLGSPDKDIFIRKYFMGESINEISEALNLTKPAIKNRLFRGRKILKDKLNPMEMEAL</sequence>
<evidence type="ECO:0000256" key="3">
    <source>
        <dbReference type="ARBA" id="ARBA00023082"/>
    </source>
</evidence>
<dbReference type="Pfam" id="PF08281">
    <property type="entry name" value="Sigma70_r4_2"/>
    <property type="match status" value="1"/>
</dbReference>
<proteinExistence type="inferred from homology"/>
<dbReference type="InterPro" id="IPR007627">
    <property type="entry name" value="RNA_pol_sigma70_r2"/>
</dbReference>
<dbReference type="InterPro" id="IPR013324">
    <property type="entry name" value="RNA_pol_sigma_r3/r4-like"/>
</dbReference>
<dbReference type="AlphaFoldDB" id="A0A6V8SHH9"/>
<comment type="similarity">
    <text evidence="1">Belongs to the sigma-70 factor family. ECF subfamily.</text>
</comment>
<dbReference type="InterPro" id="IPR013249">
    <property type="entry name" value="RNA_pol_sigma70_r4_t2"/>
</dbReference>
<keyword evidence="9" id="KW-1185">Reference proteome</keyword>
<dbReference type="Proteomes" id="UP000580568">
    <property type="component" value="Unassembled WGS sequence"/>
</dbReference>
<evidence type="ECO:0000256" key="5">
    <source>
        <dbReference type="ARBA" id="ARBA00023163"/>
    </source>
</evidence>
<dbReference type="SUPFAM" id="SSF88659">
    <property type="entry name" value="Sigma3 and sigma4 domains of RNA polymerase sigma factors"/>
    <property type="match status" value="1"/>
</dbReference>
<dbReference type="PANTHER" id="PTHR43133">
    <property type="entry name" value="RNA POLYMERASE ECF-TYPE SIGMA FACTO"/>
    <property type="match status" value="1"/>
</dbReference>
<organism evidence="8 9">
    <name type="scientific">Clostridium fungisolvens</name>
    <dbReference type="NCBI Taxonomy" id="1604897"/>
    <lineage>
        <taxon>Bacteria</taxon>
        <taxon>Bacillati</taxon>
        <taxon>Bacillota</taxon>
        <taxon>Clostridia</taxon>
        <taxon>Eubacteriales</taxon>
        <taxon>Clostridiaceae</taxon>
        <taxon>Clostridium</taxon>
    </lineage>
</organism>
<protein>
    <recommendedName>
        <fullName evidence="10">RNA polymerase subunit sigma-70</fullName>
    </recommendedName>
</protein>
<accession>A0A6V8SHH9</accession>
<evidence type="ECO:0000256" key="1">
    <source>
        <dbReference type="ARBA" id="ARBA00010641"/>
    </source>
</evidence>
<dbReference type="InterPro" id="IPR039425">
    <property type="entry name" value="RNA_pol_sigma-70-like"/>
</dbReference>
<keyword evidence="4" id="KW-0238">DNA-binding</keyword>
<reference evidence="8 9" key="1">
    <citation type="submission" date="2020-07" db="EMBL/GenBank/DDBJ databases">
        <title>A new beta-1,3-glucan-decomposing anaerobic bacterium isolated from anoxic soil subjected to biological soil disinfestation.</title>
        <authorList>
            <person name="Ueki A."/>
            <person name="Tonouchi A."/>
        </authorList>
    </citation>
    <scope>NUCLEOTIDE SEQUENCE [LARGE SCALE GENOMIC DNA]</scope>
    <source>
        <strain evidence="8 9">TW1</strain>
    </source>
</reference>
<evidence type="ECO:0000313" key="9">
    <source>
        <dbReference type="Proteomes" id="UP000580568"/>
    </source>
</evidence>
<evidence type="ECO:0000256" key="2">
    <source>
        <dbReference type="ARBA" id="ARBA00023015"/>
    </source>
</evidence>
<feature type="domain" description="RNA polymerase sigma-70 region 2" evidence="6">
    <location>
        <begin position="23"/>
        <end position="90"/>
    </location>
</feature>
<dbReference type="GO" id="GO:0006352">
    <property type="term" value="P:DNA-templated transcription initiation"/>
    <property type="evidence" value="ECO:0007669"/>
    <property type="project" value="InterPro"/>
</dbReference>
<gene>
    <name evidence="8" type="ORF">bsdtw1_02772</name>
</gene>
<dbReference type="GO" id="GO:0016987">
    <property type="term" value="F:sigma factor activity"/>
    <property type="evidence" value="ECO:0007669"/>
    <property type="project" value="UniProtKB-KW"/>
</dbReference>
<dbReference type="SUPFAM" id="SSF88946">
    <property type="entry name" value="Sigma2 domain of RNA polymerase sigma factors"/>
    <property type="match status" value="1"/>
</dbReference>
<keyword evidence="2" id="KW-0805">Transcription regulation</keyword>
<evidence type="ECO:0000256" key="4">
    <source>
        <dbReference type="ARBA" id="ARBA00023125"/>
    </source>
</evidence>
<dbReference type="Pfam" id="PF04542">
    <property type="entry name" value="Sigma70_r2"/>
    <property type="match status" value="1"/>
</dbReference>
<dbReference type="NCBIfam" id="TIGR02937">
    <property type="entry name" value="sigma70-ECF"/>
    <property type="match status" value="1"/>
</dbReference>
<evidence type="ECO:0000313" key="8">
    <source>
        <dbReference type="EMBL" id="GFP76669.1"/>
    </source>
</evidence>
<keyword evidence="5" id="KW-0804">Transcription</keyword>
<dbReference type="GO" id="GO:0003677">
    <property type="term" value="F:DNA binding"/>
    <property type="evidence" value="ECO:0007669"/>
    <property type="project" value="UniProtKB-KW"/>
</dbReference>
<dbReference type="PANTHER" id="PTHR43133:SF8">
    <property type="entry name" value="RNA POLYMERASE SIGMA FACTOR HI_1459-RELATED"/>
    <property type="match status" value="1"/>
</dbReference>
<comment type="caution">
    <text evidence="8">The sequence shown here is derived from an EMBL/GenBank/DDBJ whole genome shotgun (WGS) entry which is preliminary data.</text>
</comment>
<evidence type="ECO:0008006" key="10">
    <source>
        <dbReference type="Google" id="ProtNLM"/>
    </source>
</evidence>
<evidence type="ECO:0000259" key="6">
    <source>
        <dbReference type="Pfam" id="PF04542"/>
    </source>
</evidence>
<dbReference type="InterPro" id="IPR014284">
    <property type="entry name" value="RNA_pol_sigma-70_dom"/>
</dbReference>
<dbReference type="InterPro" id="IPR036388">
    <property type="entry name" value="WH-like_DNA-bd_sf"/>
</dbReference>
<dbReference type="Gene3D" id="1.10.1740.10">
    <property type="match status" value="1"/>
</dbReference>
<dbReference type="RefSeq" id="WP_183279811.1">
    <property type="nucleotide sequence ID" value="NZ_BLZR01000001.1"/>
</dbReference>
<feature type="domain" description="RNA polymerase sigma factor 70 region 4 type 2" evidence="7">
    <location>
        <begin position="122"/>
        <end position="173"/>
    </location>
</feature>
<dbReference type="EMBL" id="BLZR01000001">
    <property type="protein sequence ID" value="GFP76669.1"/>
    <property type="molecule type" value="Genomic_DNA"/>
</dbReference>
<dbReference type="InterPro" id="IPR013325">
    <property type="entry name" value="RNA_pol_sigma_r2"/>
</dbReference>